<dbReference type="EMBL" id="CP009438">
    <property type="protein sequence ID" value="AIS02380.1"/>
    <property type="molecule type" value="Genomic_DNA"/>
</dbReference>
<dbReference type="Proteomes" id="UP000029482">
    <property type="component" value="Chromosome"/>
</dbReference>
<gene>
    <name evidence="2" type="ORF">SGLAU_32230</name>
</gene>
<proteinExistence type="predicted"/>
<organism evidence="2 3">
    <name type="scientific">Streptomyces glaucescens</name>
    <dbReference type="NCBI Taxonomy" id="1907"/>
    <lineage>
        <taxon>Bacteria</taxon>
        <taxon>Bacillati</taxon>
        <taxon>Actinomycetota</taxon>
        <taxon>Actinomycetes</taxon>
        <taxon>Kitasatosporales</taxon>
        <taxon>Streptomycetaceae</taxon>
        <taxon>Streptomyces</taxon>
    </lineage>
</organism>
<sequence>MMAFSTLSFAALRAGRIAARTPTRAASSRKIPMRSHGDEGVSLQGGHGDHRQRQHPREQLVDGDYAVLVLVGVGEQPVHVEPVGVRGGGDTGS</sequence>
<feature type="compositionally biased region" description="Low complexity" evidence="1">
    <location>
        <begin position="18"/>
        <end position="29"/>
    </location>
</feature>
<feature type="region of interest" description="Disordered" evidence="1">
    <location>
        <begin position="18"/>
        <end position="59"/>
    </location>
</feature>
<keyword evidence="3" id="KW-1185">Reference proteome</keyword>
<accession>A0A089XMG2</accession>
<protein>
    <submittedName>
        <fullName evidence="2">Uncharacterized protein</fullName>
    </submittedName>
</protein>
<evidence type="ECO:0000256" key="1">
    <source>
        <dbReference type="SAM" id="MobiDB-lite"/>
    </source>
</evidence>
<evidence type="ECO:0000313" key="2">
    <source>
        <dbReference type="EMBL" id="AIS02380.1"/>
    </source>
</evidence>
<evidence type="ECO:0000313" key="3">
    <source>
        <dbReference type="Proteomes" id="UP000029482"/>
    </source>
</evidence>
<feature type="compositionally biased region" description="Basic and acidic residues" evidence="1">
    <location>
        <begin position="47"/>
        <end position="59"/>
    </location>
</feature>
<reference evidence="3" key="1">
    <citation type="journal article" date="2015" name="J. Biotechnol.">
        <title>Complete genome sequence of the actinobacterium Streptomyces glaucescens GLA.O (DSM 40922) consisting of a linear chromosome and one linear plasmid.</title>
        <authorList>
            <person name="Ortseifen V."/>
            <person name="Winkler A."/>
            <person name="Albersmeier A."/>
            <person name="Wendler S."/>
            <person name="Puhler A."/>
            <person name="Kalinowski J."/>
            <person name="Ruckert C."/>
        </authorList>
    </citation>
    <scope>NUCLEOTIDE SEQUENCE [LARGE SCALE GENOMIC DNA]</scope>
    <source>
        <strain evidence="3">DSM 40922 / GLA O</strain>
    </source>
</reference>
<dbReference type="HOGENOM" id="CLU_2398316_0_0_11"/>
<dbReference type="KEGG" id="sgu:SGLAU_32230"/>
<dbReference type="AlphaFoldDB" id="A0A089XMG2"/>
<name>A0A089XMG2_STRGA</name>